<feature type="transmembrane region" description="Helical" evidence="6">
    <location>
        <begin position="70"/>
        <end position="96"/>
    </location>
</feature>
<evidence type="ECO:0000256" key="2">
    <source>
        <dbReference type="ARBA" id="ARBA00006840"/>
    </source>
</evidence>
<keyword evidence="5 6" id="KW-0472">Membrane</keyword>
<dbReference type="AlphaFoldDB" id="A0AAW2V3Q5"/>
<feature type="transmembrane region" description="Helical" evidence="6">
    <location>
        <begin position="12"/>
        <end position="32"/>
    </location>
</feature>
<dbReference type="InterPro" id="IPR044991">
    <property type="entry name" value="TET_plant"/>
</dbReference>
<feature type="non-terminal residue" evidence="7">
    <location>
        <position position="136"/>
    </location>
</feature>
<organism evidence="7">
    <name type="scientific">Sesamum radiatum</name>
    <name type="common">Black benniseed</name>
    <dbReference type="NCBI Taxonomy" id="300843"/>
    <lineage>
        <taxon>Eukaryota</taxon>
        <taxon>Viridiplantae</taxon>
        <taxon>Streptophyta</taxon>
        <taxon>Embryophyta</taxon>
        <taxon>Tracheophyta</taxon>
        <taxon>Spermatophyta</taxon>
        <taxon>Magnoliopsida</taxon>
        <taxon>eudicotyledons</taxon>
        <taxon>Gunneridae</taxon>
        <taxon>Pentapetalae</taxon>
        <taxon>asterids</taxon>
        <taxon>lamiids</taxon>
        <taxon>Lamiales</taxon>
        <taxon>Pedaliaceae</taxon>
        <taxon>Sesamum</taxon>
    </lineage>
</organism>
<sequence>MIRISNGIITLLNILTLVAGFAALLMSAWLFIKIETPCERNLRIPFLVMGGALLGVSTMGLLGSCCRFNFFMWLYLITLFLLMLGLTVFTIFAIIVTNKSIGRELSGKGVGEQKLGDYSHWLQNYVLNDENWDKIR</sequence>
<name>A0AAW2V3Q5_SESRA</name>
<keyword evidence="3 6" id="KW-0812">Transmembrane</keyword>
<proteinExistence type="inferred from homology"/>
<protein>
    <submittedName>
        <fullName evidence="7">Tetraspanin-8</fullName>
    </submittedName>
</protein>
<dbReference type="PANTHER" id="PTHR32191">
    <property type="entry name" value="TETRASPANIN-8-RELATED"/>
    <property type="match status" value="1"/>
</dbReference>
<dbReference type="EMBL" id="JACGWJ010000004">
    <property type="protein sequence ID" value="KAL0423680.1"/>
    <property type="molecule type" value="Genomic_DNA"/>
</dbReference>
<reference evidence="7" key="1">
    <citation type="submission" date="2020-06" db="EMBL/GenBank/DDBJ databases">
        <authorList>
            <person name="Li T."/>
            <person name="Hu X."/>
            <person name="Zhang T."/>
            <person name="Song X."/>
            <person name="Zhang H."/>
            <person name="Dai N."/>
            <person name="Sheng W."/>
            <person name="Hou X."/>
            <person name="Wei L."/>
        </authorList>
    </citation>
    <scope>NUCLEOTIDE SEQUENCE</scope>
    <source>
        <strain evidence="7">G02</strain>
        <tissue evidence="7">Leaf</tissue>
    </source>
</reference>
<evidence type="ECO:0000256" key="3">
    <source>
        <dbReference type="ARBA" id="ARBA00022692"/>
    </source>
</evidence>
<evidence type="ECO:0000313" key="7">
    <source>
        <dbReference type="EMBL" id="KAL0423680.1"/>
    </source>
</evidence>
<dbReference type="Pfam" id="PF00335">
    <property type="entry name" value="Tetraspanin"/>
    <property type="match status" value="1"/>
</dbReference>
<keyword evidence="4 6" id="KW-1133">Transmembrane helix</keyword>
<feature type="transmembrane region" description="Helical" evidence="6">
    <location>
        <begin position="44"/>
        <end position="64"/>
    </location>
</feature>
<reference evidence="7" key="2">
    <citation type="journal article" date="2024" name="Plant">
        <title>Genomic evolution and insights into agronomic trait innovations of Sesamum species.</title>
        <authorList>
            <person name="Miao H."/>
            <person name="Wang L."/>
            <person name="Qu L."/>
            <person name="Liu H."/>
            <person name="Sun Y."/>
            <person name="Le M."/>
            <person name="Wang Q."/>
            <person name="Wei S."/>
            <person name="Zheng Y."/>
            <person name="Lin W."/>
            <person name="Duan Y."/>
            <person name="Cao H."/>
            <person name="Xiong S."/>
            <person name="Wang X."/>
            <person name="Wei L."/>
            <person name="Li C."/>
            <person name="Ma Q."/>
            <person name="Ju M."/>
            <person name="Zhao R."/>
            <person name="Li G."/>
            <person name="Mu C."/>
            <person name="Tian Q."/>
            <person name="Mei H."/>
            <person name="Zhang T."/>
            <person name="Gao T."/>
            <person name="Zhang H."/>
        </authorList>
    </citation>
    <scope>NUCLEOTIDE SEQUENCE</scope>
    <source>
        <strain evidence="7">G02</strain>
    </source>
</reference>
<comment type="subcellular location">
    <subcellularLocation>
        <location evidence="1">Membrane</location>
        <topology evidence="1">Multi-pass membrane protein</topology>
    </subcellularLocation>
</comment>
<gene>
    <name evidence="7" type="ORF">Sradi_0902800</name>
</gene>
<evidence type="ECO:0000256" key="4">
    <source>
        <dbReference type="ARBA" id="ARBA00022989"/>
    </source>
</evidence>
<dbReference type="GO" id="GO:0009734">
    <property type="term" value="P:auxin-activated signaling pathway"/>
    <property type="evidence" value="ECO:0007669"/>
    <property type="project" value="InterPro"/>
</dbReference>
<evidence type="ECO:0000256" key="6">
    <source>
        <dbReference type="SAM" id="Phobius"/>
    </source>
</evidence>
<comment type="caution">
    <text evidence="7">The sequence shown here is derived from an EMBL/GenBank/DDBJ whole genome shotgun (WGS) entry which is preliminary data.</text>
</comment>
<evidence type="ECO:0000256" key="1">
    <source>
        <dbReference type="ARBA" id="ARBA00004141"/>
    </source>
</evidence>
<evidence type="ECO:0000256" key="5">
    <source>
        <dbReference type="ARBA" id="ARBA00023136"/>
    </source>
</evidence>
<dbReference type="InterPro" id="IPR018499">
    <property type="entry name" value="Tetraspanin/Peripherin"/>
</dbReference>
<dbReference type="GO" id="GO:0016020">
    <property type="term" value="C:membrane"/>
    <property type="evidence" value="ECO:0007669"/>
    <property type="project" value="UniProtKB-SubCell"/>
</dbReference>
<accession>A0AAW2V3Q5</accession>
<comment type="similarity">
    <text evidence="2">Belongs to the tetraspanin (TM4SF) family.</text>
</comment>